<dbReference type="InterPro" id="IPR036866">
    <property type="entry name" value="RibonucZ/Hydroxyglut_hydro"/>
</dbReference>
<dbReference type="Pfam" id="PF13637">
    <property type="entry name" value="Ank_4"/>
    <property type="match status" value="1"/>
</dbReference>
<accession>A0A4V6Q8C5</accession>
<dbReference type="AlphaFoldDB" id="A0A4V6Q8C5"/>
<dbReference type="PROSITE" id="PS50297">
    <property type="entry name" value="ANK_REP_REGION"/>
    <property type="match status" value="1"/>
</dbReference>
<feature type="repeat" description="ANK" evidence="1">
    <location>
        <begin position="229"/>
        <end position="258"/>
    </location>
</feature>
<dbReference type="Gene3D" id="1.25.40.20">
    <property type="entry name" value="Ankyrin repeat-containing domain"/>
    <property type="match status" value="1"/>
</dbReference>
<keyword evidence="1" id="KW-0040">ANK repeat</keyword>
<organism evidence="2 3">
    <name type="scientific">Kribbella kalugense</name>
    <dbReference type="NCBI Taxonomy" id="2512221"/>
    <lineage>
        <taxon>Bacteria</taxon>
        <taxon>Bacillati</taxon>
        <taxon>Actinomycetota</taxon>
        <taxon>Actinomycetes</taxon>
        <taxon>Propionibacteriales</taxon>
        <taxon>Kribbellaceae</taxon>
        <taxon>Kribbella</taxon>
    </lineage>
</organism>
<reference evidence="2 3" key="1">
    <citation type="submission" date="2019-03" db="EMBL/GenBank/DDBJ databases">
        <title>Genomic Encyclopedia of Type Strains, Phase III (KMG-III): the genomes of soil and plant-associated and newly described type strains.</title>
        <authorList>
            <person name="Whitman W."/>
        </authorList>
    </citation>
    <scope>NUCLEOTIDE SEQUENCE [LARGE SCALE GENOMIC DNA]</scope>
    <source>
        <strain evidence="2 3">VKM Ac-2570</strain>
    </source>
</reference>
<gene>
    <name evidence="2" type="ORF">EV650_4161</name>
</gene>
<keyword evidence="3" id="KW-1185">Reference proteome</keyword>
<proteinExistence type="predicted"/>
<evidence type="ECO:0000313" key="3">
    <source>
        <dbReference type="Proteomes" id="UP000295447"/>
    </source>
</evidence>
<dbReference type="InterPro" id="IPR002110">
    <property type="entry name" value="Ankyrin_rpt"/>
</dbReference>
<sequence length="305" mass="33834">MGPEGSPSVEVIDLAPGLWVWRVEHPNWSEGHDWPEVVTSVCVDAGAERWVLDPLLPPAQASQVWDRFADRPPTAVAVLIGDHLRETWDDRTTWSVDALVRRYGCRAFGPNAFDPEMIEKGGPLETDVQTIEPGQELPGDLVPFRDPRGWYETPLYLPDHKTLVFGDSMTERAGSLRVWMSPTHEERALPDLRAMLDLPFERVIISHGEPVHTREAFEQALELPPWPATSLHISAWRGDLEQVRKLVESGADLTARSDTSGETPLDWAVKASRAEGASKSTYDDVIAYLKSAMKTGDGGATGKKP</sequence>
<dbReference type="Proteomes" id="UP000295447">
    <property type="component" value="Unassembled WGS sequence"/>
</dbReference>
<dbReference type="PROSITE" id="PS50088">
    <property type="entry name" value="ANK_REPEAT"/>
    <property type="match status" value="1"/>
</dbReference>
<name>A0A4V6Q8C5_9ACTN</name>
<comment type="caution">
    <text evidence="2">The sequence shown here is derived from an EMBL/GenBank/DDBJ whole genome shotgun (WGS) entry which is preliminary data.</text>
</comment>
<dbReference type="OrthoDB" id="928522at2"/>
<evidence type="ECO:0000256" key="1">
    <source>
        <dbReference type="PROSITE-ProRule" id="PRU00023"/>
    </source>
</evidence>
<dbReference type="SUPFAM" id="SSF56281">
    <property type="entry name" value="Metallo-hydrolase/oxidoreductase"/>
    <property type="match status" value="1"/>
</dbReference>
<evidence type="ECO:0000313" key="2">
    <source>
        <dbReference type="EMBL" id="TDW17594.1"/>
    </source>
</evidence>
<dbReference type="SUPFAM" id="SSF48403">
    <property type="entry name" value="Ankyrin repeat"/>
    <property type="match status" value="1"/>
</dbReference>
<protein>
    <submittedName>
        <fullName evidence="2">Uncharacterized protein</fullName>
    </submittedName>
</protein>
<dbReference type="RefSeq" id="WP_134120683.1">
    <property type="nucleotide sequence ID" value="NZ_SODF01000002.1"/>
</dbReference>
<dbReference type="EMBL" id="SODF01000002">
    <property type="protein sequence ID" value="TDW17594.1"/>
    <property type="molecule type" value="Genomic_DNA"/>
</dbReference>
<dbReference type="InterPro" id="IPR036770">
    <property type="entry name" value="Ankyrin_rpt-contain_sf"/>
</dbReference>
<dbReference type="Gene3D" id="3.60.15.10">
    <property type="entry name" value="Ribonuclease Z/Hydroxyacylglutathione hydrolase-like"/>
    <property type="match status" value="1"/>
</dbReference>